<dbReference type="InterPro" id="IPR014867">
    <property type="entry name" value="Spore_coat_CotH_CotH2/3/7"/>
</dbReference>
<evidence type="ECO:0000313" key="1">
    <source>
        <dbReference type="EMBL" id="GAG83075.1"/>
    </source>
</evidence>
<name>X1AKJ5_9ZZZZ</name>
<proteinExistence type="predicted"/>
<dbReference type="EMBL" id="BART01017875">
    <property type="protein sequence ID" value="GAG83075.1"/>
    <property type="molecule type" value="Genomic_DNA"/>
</dbReference>
<gene>
    <name evidence="1" type="ORF">S01H4_33878</name>
</gene>
<comment type="caution">
    <text evidence="1">The sequence shown here is derived from an EMBL/GenBank/DDBJ whole genome shotgun (WGS) entry which is preliminary data.</text>
</comment>
<feature type="non-terminal residue" evidence="1">
    <location>
        <position position="250"/>
    </location>
</feature>
<dbReference type="Pfam" id="PF08757">
    <property type="entry name" value="CotH"/>
    <property type="match status" value="1"/>
</dbReference>
<organism evidence="1">
    <name type="scientific">marine sediment metagenome</name>
    <dbReference type="NCBI Taxonomy" id="412755"/>
    <lineage>
        <taxon>unclassified sequences</taxon>
        <taxon>metagenomes</taxon>
        <taxon>ecological metagenomes</taxon>
    </lineage>
</organism>
<sequence>MVDLEDRTIMFTINRDTLFSFSPFTKFFGYDAVQIEGIELTNEVVNELGQIVTNRPYLVIAKLNMQSDTFRLVFTTFPLIHIMTLEEIQDEPKILSRIEMQYCPDSIVEISLSTFNTFAGIEIRGGSSSTYDKKSYGIKLWRDESASEYAASLLGMRFGEDWILDAMFIDELRMRNKLSFELWEKLSSIPEEDMRNDVTPGIHCKYVELFLNNRYIGLYCLNEKLDKRLLQFKHNQFELGGVLYKAITWA</sequence>
<protein>
    <submittedName>
        <fullName evidence="1">Uncharacterized protein</fullName>
    </submittedName>
</protein>
<accession>X1AKJ5</accession>
<dbReference type="AlphaFoldDB" id="X1AKJ5"/>
<reference evidence="1" key="1">
    <citation type="journal article" date="2014" name="Front. Microbiol.">
        <title>High frequency of phylogenetically diverse reductive dehalogenase-homologous genes in deep subseafloor sedimentary metagenomes.</title>
        <authorList>
            <person name="Kawai M."/>
            <person name="Futagami T."/>
            <person name="Toyoda A."/>
            <person name="Takaki Y."/>
            <person name="Nishi S."/>
            <person name="Hori S."/>
            <person name="Arai W."/>
            <person name="Tsubouchi T."/>
            <person name="Morono Y."/>
            <person name="Uchiyama I."/>
            <person name="Ito T."/>
            <person name="Fujiyama A."/>
            <person name="Inagaki F."/>
            <person name="Takami H."/>
        </authorList>
    </citation>
    <scope>NUCLEOTIDE SEQUENCE</scope>
    <source>
        <strain evidence="1">Expedition CK06-06</strain>
    </source>
</reference>